<feature type="region of interest" description="Disordered" evidence="1">
    <location>
        <begin position="84"/>
        <end position="120"/>
    </location>
</feature>
<sequence length="176" mass="19872">MSEAEQLHAIEENYPSDSEGAFSDEETFQTIKELGLPSDDKLSSMETPLISKGDLSELLDPSKARGKRSKRFVVNMYRTEGLIPESEESRASEMKATARPGMHERTTSTQSNLSVASQEDYDKTTAELDDYTRRGKQVNDLITRFHACCDESMRSIEETKGTIDRLARHFQSSHTK</sequence>
<dbReference type="EMBL" id="KI669469">
    <property type="protein sequence ID" value="OCF54791.1"/>
    <property type="molecule type" value="Genomic_DNA"/>
</dbReference>
<reference evidence="2 3" key="1">
    <citation type="submission" date="2013-07" db="EMBL/GenBank/DDBJ databases">
        <title>The Genome Sequence of Kwoniella mangroviensis CBS10435.</title>
        <authorList>
            <consortium name="The Broad Institute Genome Sequencing Platform"/>
            <person name="Cuomo C."/>
            <person name="Litvintseva A."/>
            <person name="Chen Y."/>
            <person name="Heitman J."/>
            <person name="Sun S."/>
            <person name="Springer D."/>
            <person name="Dromer F."/>
            <person name="Young S.K."/>
            <person name="Zeng Q."/>
            <person name="Gargeya S."/>
            <person name="Fitzgerald M."/>
            <person name="Abouelleil A."/>
            <person name="Alvarado L."/>
            <person name="Berlin A.M."/>
            <person name="Chapman S.B."/>
            <person name="Dewar J."/>
            <person name="Goldberg J."/>
            <person name="Griggs A."/>
            <person name="Gujja S."/>
            <person name="Hansen M."/>
            <person name="Howarth C."/>
            <person name="Imamovic A."/>
            <person name="Larimer J."/>
            <person name="McCowan C."/>
            <person name="Murphy C."/>
            <person name="Pearson M."/>
            <person name="Priest M."/>
            <person name="Roberts A."/>
            <person name="Saif S."/>
            <person name="Shea T."/>
            <person name="Sykes S."/>
            <person name="Wortman J."/>
            <person name="Nusbaum C."/>
            <person name="Birren B."/>
        </authorList>
    </citation>
    <scope>NUCLEOTIDE SEQUENCE [LARGE SCALE GENOMIC DNA]</scope>
    <source>
        <strain evidence="2 3">CBS 10435</strain>
    </source>
</reference>
<accession>A0A1B9IH98</accession>
<keyword evidence="3" id="KW-1185">Reference proteome</keyword>
<proteinExistence type="predicted"/>
<evidence type="ECO:0000256" key="1">
    <source>
        <dbReference type="SAM" id="MobiDB-lite"/>
    </source>
</evidence>
<evidence type="ECO:0000313" key="3">
    <source>
        <dbReference type="Proteomes" id="UP000092583"/>
    </source>
</evidence>
<reference evidence="3" key="2">
    <citation type="submission" date="2013-12" db="EMBL/GenBank/DDBJ databases">
        <title>Evolution of pathogenesis and genome organization in the Tremellales.</title>
        <authorList>
            <person name="Cuomo C."/>
            <person name="Litvintseva A."/>
            <person name="Heitman J."/>
            <person name="Chen Y."/>
            <person name="Sun S."/>
            <person name="Springer D."/>
            <person name="Dromer F."/>
            <person name="Young S."/>
            <person name="Zeng Q."/>
            <person name="Chapman S."/>
            <person name="Gujja S."/>
            <person name="Saif S."/>
            <person name="Birren B."/>
        </authorList>
    </citation>
    <scope>NUCLEOTIDE SEQUENCE [LARGE SCALE GENOMIC DNA]</scope>
    <source>
        <strain evidence="3">CBS 10435</strain>
    </source>
</reference>
<name>A0A1B9IH98_9TREE</name>
<dbReference type="AlphaFoldDB" id="A0A1B9IH98"/>
<organism evidence="2 3">
    <name type="scientific">Kwoniella mangroviensis CBS 10435</name>
    <dbReference type="NCBI Taxonomy" id="1331196"/>
    <lineage>
        <taxon>Eukaryota</taxon>
        <taxon>Fungi</taxon>
        <taxon>Dikarya</taxon>
        <taxon>Basidiomycota</taxon>
        <taxon>Agaricomycotina</taxon>
        <taxon>Tremellomycetes</taxon>
        <taxon>Tremellales</taxon>
        <taxon>Cryptococcaceae</taxon>
        <taxon>Kwoniella</taxon>
    </lineage>
</organism>
<gene>
    <name evidence="2" type="ORF">L486_07927</name>
</gene>
<evidence type="ECO:0000313" key="2">
    <source>
        <dbReference type="EMBL" id="OCF54791.1"/>
    </source>
</evidence>
<feature type="compositionally biased region" description="Basic and acidic residues" evidence="1">
    <location>
        <begin position="1"/>
        <end position="11"/>
    </location>
</feature>
<dbReference type="Proteomes" id="UP000092583">
    <property type="component" value="Unassembled WGS sequence"/>
</dbReference>
<feature type="region of interest" description="Disordered" evidence="1">
    <location>
        <begin position="34"/>
        <end position="62"/>
    </location>
</feature>
<feature type="region of interest" description="Disordered" evidence="1">
    <location>
        <begin position="1"/>
        <end position="22"/>
    </location>
</feature>
<feature type="compositionally biased region" description="Polar residues" evidence="1">
    <location>
        <begin position="107"/>
        <end position="117"/>
    </location>
</feature>
<protein>
    <submittedName>
        <fullName evidence="2">Uncharacterized protein</fullName>
    </submittedName>
</protein>